<evidence type="ECO:0000259" key="1">
    <source>
        <dbReference type="Pfam" id="PF05699"/>
    </source>
</evidence>
<evidence type="ECO:0000313" key="2">
    <source>
        <dbReference type="EMBL" id="PMD29288.1"/>
    </source>
</evidence>
<dbReference type="AlphaFoldDB" id="A0A2J6QSP1"/>
<evidence type="ECO:0000313" key="3">
    <source>
        <dbReference type="Proteomes" id="UP000235786"/>
    </source>
</evidence>
<feature type="domain" description="HAT C-terminal dimerisation" evidence="1">
    <location>
        <begin position="2"/>
        <end position="63"/>
    </location>
</feature>
<dbReference type="Pfam" id="PF05699">
    <property type="entry name" value="Dimer_Tnp_hAT"/>
    <property type="match status" value="1"/>
</dbReference>
<dbReference type="Proteomes" id="UP000235786">
    <property type="component" value="Unassembled WGS sequence"/>
</dbReference>
<reference evidence="2 3" key="1">
    <citation type="submission" date="2016-04" db="EMBL/GenBank/DDBJ databases">
        <title>A degradative enzymes factory behind the ericoid mycorrhizal symbiosis.</title>
        <authorList>
            <consortium name="DOE Joint Genome Institute"/>
            <person name="Martino E."/>
            <person name="Morin E."/>
            <person name="Grelet G."/>
            <person name="Kuo A."/>
            <person name="Kohler A."/>
            <person name="Daghino S."/>
            <person name="Barry K."/>
            <person name="Choi C."/>
            <person name="Cichocki N."/>
            <person name="Clum A."/>
            <person name="Copeland A."/>
            <person name="Hainaut M."/>
            <person name="Haridas S."/>
            <person name="Labutti K."/>
            <person name="Lindquist E."/>
            <person name="Lipzen A."/>
            <person name="Khouja H.-R."/>
            <person name="Murat C."/>
            <person name="Ohm R."/>
            <person name="Olson A."/>
            <person name="Spatafora J."/>
            <person name="Veneault-Fourrey C."/>
            <person name="Henrissat B."/>
            <person name="Grigoriev I."/>
            <person name="Martin F."/>
            <person name="Perotto S."/>
        </authorList>
    </citation>
    <scope>NUCLEOTIDE SEQUENCE [LARGE SCALE GENOMIC DNA]</scope>
    <source>
        <strain evidence="2 3">F</strain>
    </source>
</reference>
<name>A0A2J6QSP1_HYAVF</name>
<gene>
    <name evidence="2" type="ORF">L207DRAFT_445686</name>
</gene>
<dbReference type="EMBL" id="KZ613976">
    <property type="protein sequence ID" value="PMD29288.1"/>
    <property type="molecule type" value="Genomic_DNA"/>
</dbReference>
<protein>
    <recommendedName>
        <fullName evidence="1">HAT C-terminal dimerisation domain-containing protein</fullName>
    </recommendedName>
</protein>
<sequence>MLYWRAKEPKWPQLASMAFDFLAVPAMSSECERVFSSCAKQTTPESSRLTGRMLWHQECLKNWQRRGVIRISQTFNTVIINWGADDSDNNS</sequence>
<dbReference type="GO" id="GO:0046983">
    <property type="term" value="F:protein dimerization activity"/>
    <property type="evidence" value="ECO:0007669"/>
    <property type="project" value="InterPro"/>
</dbReference>
<dbReference type="InterPro" id="IPR008906">
    <property type="entry name" value="HATC_C_dom"/>
</dbReference>
<accession>A0A2J6QSP1</accession>
<dbReference type="InterPro" id="IPR012337">
    <property type="entry name" value="RNaseH-like_sf"/>
</dbReference>
<dbReference type="OrthoDB" id="3560146at2759"/>
<organism evidence="2 3">
    <name type="scientific">Hyaloscypha variabilis (strain UAMH 11265 / GT02V1 / F)</name>
    <name type="common">Meliniomyces variabilis</name>
    <dbReference type="NCBI Taxonomy" id="1149755"/>
    <lineage>
        <taxon>Eukaryota</taxon>
        <taxon>Fungi</taxon>
        <taxon>Dikarya</taxon>
        <taxon>Ascomycota</taxon>
        <taxon>Pezizomycotina</taxon>
        <taxon>Leotiomycetes</taxon>
        <taxon>Helotiales</taxon>
        <taxon>Hyaloscyphaceae</taxon>
        <taxon>Hyaloscypha</taxon>
        <taxon>Hyaloscypha variabilis</taxon>
    </lineage>
</organism>
<dbReference type="SUPFAM" id="SSF53098">
    <property type="entry name" value="Ribonuclease H-like"/>
    <property type="match status" value="1"/>
</dbReference>
<proteinExistence type="predicted"/>
<keyword evidence="3" id="KW-1185">Reference proteome</keyword>